<keyword evidence="2" id="KW-0997">Cell inner membrane</keyword>
<evidence type="ECO:0000256" key="4">
    <source>
        <dbReference type="ARBA" id="ARBA00022989"/>
    </source>
</evidence>
<protein>
    <submittedName>
        <fullName evidence="7">Lipopolysaccharide-assembly, LptC-related</fullName>
    </submittedName>
</protein>
<dbReference type="InterPro" id="IPR010664">
    <property type="entry name" value="LipoPS_assembly_LptC-rel"/>
</dbReference>
<accession>A0A1J5RL76</accession>
<name>A0A1J5RL76_9ZZZZ</name>
<evidence type="ECO:0000256" key="6">
    <source>
        <dbReference type="SAM" id="MobiDB-lite"/>
    </source>
</evidence>
<feature type="compositionally biased region" description="Low complexity" evidence="6">
    <location>
        <begin position="227"/>
        <end position="236"/>
    </location>
</feature>
<keyword evidence="4" id="KW-1133">Transmembrane helix</keyword>
<dbReference type="GO" id="GO:0005886">
    <property type="term" value="C:plasma membrane"/>
    <property type="evidence" value="ECO:0007669"/>
    <property type="project" value="InterPro"/>
</dbReference>
<dbReference type="EMBL" id="MLJW01000353">
    <property type="protein sequence ID" value="OIQ88901.1"/>
    <property type="molecule type" value="Genomic_DNA"/>
</dbReference>
<keyword evidence="3" id="KW-0812">Transmembrane</keyword>
<sequence length="262" mass="28900">MHGRSTIWFPLALLALLAALTLWIDRTVQPPQPKPDGSSRHDPDYKVSNFTTTKSDLNGNPRFVLSATELTHYPDDDSAQMTRPRFTQYSYNKPYTQIQGQRGQVSSNGEDVYFMDHVKVVRAPTPTRGELTVLTEYLHLIPDQDIAVTDRPVSILQAPATVIRGSGMEYNKSARTLEVYGRVHVHYVKPGATPPNSVPPEFMTPAQAGEPQAVPQPGTSTSKVPAGSSKSTGKKSAPVSQHQPKTGKSTTRIRRQYDKPAH</sequence>
<dbReference type="AlphaFoldDB" id="A0A1J5RL76"/>
<dbReference type="PANTHER" id="PTHR37481">
    <property type="entry name" value="LIPOPOLYSACCHARIDE EXPORT SYSTEM PROTEIN LPTC"/>
    <property type="match status" value="1"/>
</dbReference>
<feature type="region of interest" description="Disordered" evidence="6">
    <location>
        <begin position="30"/>
        <end position="53"/>
    </location>
</feature>
<comment type="caution">
    <text evidence="7">The sequence shown here is derived from an EMBL/GenBank/DDBJ whole genome shotgun (WGS) entry which is preliminary data.</text>
</comment>
<dbReference type="Gene3D" id="2.60.450.10">
    <property type="entry name" value="Lipopolysaccharide (LPS) transport protein A like domain"/>
    <property type="match status" value="1"/>
</dbReference>
<dbReference type="GO" id="GO:0015221">
    <property type="term" value="F:lipopolysaccharide transmembrane transporter activity"/>
    <property type="evidence" value="ECO:0007669"/>
    <property type="project" value="InterPro"/>
</dbReference>
<evidence type="ECO:0000256" key="3">
    <source>
        <dbReference type="ARBA" id="ARBA00022692"/>
    </source>
</evidence>
<evidence type="ECO:0000256" key="1">
    <source>
        <dbReference type="ARBA" id="ARBA00022475"/>
    </source>
</evidence>
<dbReference type="InterPro" id="IPR026265">
    <property type="entry name" value="LptC"/>
</dbReference>
<reference evidence="7" key="1">
    <citation type="submission" date="2016-10" db="EMBL/GenBank/DDBJ databases">
        <title>Sequence of Gallionella enrichment culture.</title>
        <authorList>
            <person name="Poehlein A."/>
            <person name="Muehling M."/>
            <person name="Daniel R."/>
        </authorList>
    </citation>
    <scope>NUCLEOTIDE SEQUENCE</scope>
</reference>
<proteinExistence type="predicted"/>
<feature type="compositionally biased region" description="Polar residues" evidence="6">
    <location>
        <begin position="238"/>
        <end position="250"/>
    </location>
</feature>
<organism evidence="7">
    <name type="scientific">mine drainage metagenome</name>
    <dbReference type="NCBI Taxonomy" id="410659"/>
    <lineage>
        <taxon>unclassified sequences</taxon>
        <taxon>metagenomes</taxon>
        <taxon>ecological metagenomes</taxon>
    </lineage>
</organism>
<evidence type="ECO:0000313" key="7">
    <source>
        <dbReference type="EMBL" id="OIQ88901.1"/>
    </source>
</evidence>
<keyword evidence="1" id="KW-1003">Cell membrane</keyword>
<dbReference type="PANTHER" id="PTHR37481:SF1">
    <property type="entry name" value="LIPOPOLYSACCHARIDE EXPORT SYSTEM PROTEIN LPTC"/>
    <property type="match status" value="1"/>
</dbReference>
<keyword evidence="5" id="KW-0472">Membrane</keyword>
<dbReference type="Pfam" id="PF06835">
    <property type="entry name" value="LptC"/>
    <property type="match status" value="1"/>
</dbReference>
<evidence type="ECO:0000256" key="5">
    <source>
        <dbReference type="ARBA" id="ARBA00023136"/>
    </source>
</evidence>
<dbReference type="InterPro" id="IPR052363">
    <property type="entry name" value="LPS_export_LptC"/>
</dbReference>
<dbReference type="GO" id="GO:0030288">
    <property type="term" value="C:outer membrane-bounded periplasmic space"/>
    <property type="evidence" value="ECO:0007669"/>
    <property type="project" value="TreeGrafter"/>
</dbReference>
<evidence type="ECO:0000256" key="2">
    <source>
        <dbReference type="ARBA" id="ARBA00022519"/>
    </source>
</evidence>
<gene>
    <name evidence="7" type="ORF">GALL_292270</name>
</gene>
<dbReference type="NCBIfam" id="TIGR04409">
    <property type="entry name" value="LptC_YrbK"/>
    <property type="match status" value="1"/>
</dbReference>
<dbReference type="GO" id="GO:0017089">
    <property type="term" value="F:glycolipid transfer activity"/>
    <property type="evidence" value="ECO:0007669"/>
    <property type="project" value="TreeGrafter"/>
</dbReference>
<feature type="region of interest" description="Disordered" evidence="6">
    <location>
        <begin position="191"/>
        <end position="262"/>
    </location>
</feature>